<dbReference type="GO" id="GO:0004803">
    <property type="term" value="F:transposase activity"/>
    <property type="evidence" value="ECO:0007669"/>
    <property type="project" value="InterPro"/>
</dbReference>
<accession>A0A7W6C9E0</accession>
<proteinExistence type="predicted"/>
<reference evidence="2 3" key="1">
    <citation type="submission" date="2020-08" db="EMBL/GenBank/DDBJ databases">
        <title>Genomic Encyclopedia of Type Strains, Phase IV (KMG-IV): sequencing the most valuable type-strain genomes for metagenomic binning, comparative biology and taxonomic classification.</title>
        <authorList>
            <person name="Goeker M."/>
        </authorList>
    </citation>
    <scope>NUCLEOTIDE SEQUENCE [LARGE SCALE GENOMIC DNA]</scope>
    <source>
        <strain evidence="2 3">DSM 26438</strain>
    </source>
</reference>
<feature type="domain" description="Transposase IS4-like" evidence="1">
    <location>
        <begin position="16"/>
        <end position="116"/>
    </location>
</feature>
<dbReference type="GO" id="GO:0006313">
    <property type="term" value="P:DNA transposition"/>
    <property type="evidence" value="ECO:0007669"/>
    <property type="project" value="InterPro"/>
</dbReference>
<dbReference type="EMBL" id="JACIDV010000015">
    <property type="protein sequence ID" value="MBB3948098.1"/>
    <property type="molecule type" value="Genomic_DNA"/>
</dbReference>
<evidence type="ECO:0000313" key="3">
    <source>
        <dbReference type="Proteomes" id="UP000565286"/>
    </source>
</evidence>
<dbReference type="AlphaFoldDB" id="A0A7W6C9E0"/>
<keyword evidence="3" id="KW-1185">Reference proteome</keyword>
<dbReference type="GO" id="GO:0003677">
    <property type="term" value="F:DNA binding"/>
    <property type="evidence" value="ECO:0007669"/>
    <property type="project" value="InterPro"/>
</dbReference>
<dbReference type="PANTHER" id="PTHR30007">
    <property type="entry name" value="PHP DOMAIN PROTEIN"/>
    <property type="match status" value="1"/>
</dbReference>
<dbReference type="InterPro" id="IPR002559">
    <property type="entry name" value="Transposase_11"/>
</dbReference>
<gene>
    <name evidence="2" type="ORF">GGQ73_004072</name>
</gene>
<name>A0A7W6C9E0_9HYPH</name>
<sequence>MRGIAGYNAGETTNCVCAEIKGRKRTIVIDTLGPMVGLIGHGAEIQDPDGATAALKTVVRRWPRLRQIFADGGYVGPKLLVTLCSVAAFTLKRVKRTDEVKGFAVRPRHWVVESAHSPGFVDAGG</sequence>
<evidence type="ECO:0000313" key="2">
    <source>
        <dbReference type="EMBL" id="MBB3948098.1"/>
    </source>
</evidence>
<evidence type="ECO:0000259" key="1">
    <source>
        <dbReference type="Pfam" id="PF01609"/>
    </source>
</evidence>
<comment type="caution">
    <text evidence="2">The sequence shown here is derived from an EMBL/GenBank/DDBJ whole genome shotgun (WGS) entry which is preliminary data.</text>
</comment>
<dbReference type="Proteomes" id="UP000565286">
    <property type="component" value="Unassembled WGS sequence"/>
</dbReference>
<protein>
    <recommendedName>
        <fullName evidence="1">Transposase IS4-like domain-containing protein</fullName>
    </recommendedName>
</protein>
<dbReference type="PANTHER" id="PTHR30007:SF0">
    <property type="entry name" value="TRANSPOSASE"/>
    <property type="match status" value="1"/>
</dbReference>
<organism evidence="2 3">
    <name type="scientific">Rhizobium skierniewicense</name>
    <dbReference type="NCBI Taxonomy" id="984260"/>
    <lineage>
        <taxon>Bacteria</taxon>
        <taxon>Pseudomonadati</taxon>
        <taxon>Pseudomonadota</taxon>
        <taxon>Alphaproteobacteria</taxon>
        <taxon>Hyphomicrobiales</taxon>
        <taxon>Rhizobiaceae</taxon>
        <taxon>Rhizobium/Agrobacterium group</taxon>
        <taxon>Rhizobium</taxon>
    </lineage>
</organism>
<dbReference type="Pfam" id="PF01609">
    <property type="entry name" value="DDE_Tnp_1"/>
    <property type="match status" value="1"/>
</dbReference>